<comment type="caution">
    <text evidence="1">The sequence shown here is derived from an EMBL/GenBank/DDBJ whole genome shotgun (WGS) entry which is preliminary data.</text>
</comment>
<sequence>VPGANQGLDTVVKVEVGANEIRGGVKKTGHIGVVLGLGDEGRGGGCGAEAWCRGTLVAATLGRGEGELGPATFNKQAKYSHLKSI</sequence>
<protein>
    <submittedName>
        <fullName evidence="1">Uncharacterized protein</fullName>
    </submittedName>
</protein>
<dbReference type="Proteomes" id="UP000237105">
    <property type="component" value="Unassembled WGS sequence"/>
</dbReference>
<organism evidence="1 2">
    <name type="scientific">Parasponia andersonii</name>
    <name type="common">Sponia andersonii</name>
    <dbReference type="NCBI Taxonomy" id="3476"/>
    <lineage>
        <taxon>Eukaryota</taxon>
        <taxon>Viridiplantae</taxon>
        <taxon>Streptophyta</taxon>
        <taxon>Embryophyta</taxon>
        <taxon>Tracheophyta</taxon>
        <taxon>Spermatophyta</taxon>
        <taxon>Magnoliopsida</taxon>
        <taxon>eudicotyledons</taxon>
        <taxon>Gunneridae</taxon>
        <taxon>Pentapetalae</taxon>
        <taxon>rosids</taxon>
        <taxon>fabids</taxon>
        <taxon>Rosales</taxon>
        <taxon>Cannabaceae</taxon>
        <taxon>Parasponia</taxon>
    </lineage>
</organism>
<dbReference type="AlphaFoldDB" id="A0A2P5BNL0"/>
<accession>A0A2P5BNL0</accession>
<reference evidence="2" key="1">
    <citation type="submission" date="2016-06" db="EMBL/GenBank/DDBJ databases">
        <title>Parallel loss of symbiosis genes in relatives of nitrogen-fixing non-legume Parasponia.</title>
        <authorList>
            <person name="Van Velzen R."/>
            <person name="Holmer R."/>
            <person name="Bu F."/>
            <person name="Rutten L."/>
            <person name="Van Zeijl A."/>
            <person name="Liu W."/>
            <person name="Santuari L."/>
            <person name="Cao Q."/>
            <person name="Sharma T."/>
            <person name="Shen D."/>
            <person name="Roswanjaya Y."/>
            <person name="Wardhani T."/>
            <person name="Kalhor M.S."/>
            <person name="Jansen J."/>
            <person name="Van den Hoogen J."/>
            <person name="Gungor B."/>
            <person name="Hartog M."/>
            <person name="Hontelez J."/>
            <person name="Verver J."/>
            <person name="Yang W.-C."/>
            <person name="Schijlen E."/>
            <person name="Repin R."/>
            <person name="Schilthuizen M."/>
            <person name="Schranz E."/>
            <person name="Heidstra R."/>
            <person name="Miyata K."/>
            <person name="Fedorova E."/>
            <person name="Kohlen W."/>
            <person name="Bisseling T."/>
            <person name="Smit S."/>
            <person name="Geurts R."/>
        </authorList>
    </citation>
    <scope>NUCLEOTIDE SEQUENCE [LARGE SCALE GENOMIC DNA]</scope>
    <source>
        <strain evidence="2">cv. WU1-14</strain>
    </source>
</reference>
<gene>
    <name evidence="1" type="ORF">PanWU01x14_223600</name>
</gene>
<proteinExistence type="predicted"/>
<keyword evidence="2" id="KW-1185">Reference proteome</keyword>
<feature type="non-terminal residue" evidence="1">
    <location>
        <position position="1"/>
    </location>
</feature>
<evidence type="ECO:0000313" key="1">
    <source>
        <dbReference type="EMBL" id="PON50388.1"/>
    </source>
</evidence>
<name>A0A2P5BNL0_PARAD</name>
<evidence type="ECO:0000313" key="2">
    <source>
        <dbReference type="Proteomes" id="UP000237105"/>
    </source>
</evidence>
<dbReference type="EMBL" id="JXTB01000246">
    <property type="protein sequence ID" value="PON50388.1"/>
    <property type="molecule type" value="Genomic_DNA"/>
</dbReference>